<dbReference type="SUPFAM" id="SSF48013">
    <property type="entry name" value="NusB-like"/>
    <property type="match status" value="1"/>
</dbReference>
<organism evidence="7 8">
    <name type="scientific">Moryella indoligenes</name>
    <dbReference type="NCBI Taxonomy" id="371674"/>
    <lineage>
        <taxon>Bacteria</taxon>
        <taxon>Bacillati</taxon>
        <taxon>Bacillota</taxon>
        <taxon>Clostridia</taxon>
        <taxon>Lachnospirales</taxon>
        <taxon>Lachnospiraceae</taxon>
        <taxon>Moryella</taxon>
    </lineage>
</organism>
<dbReference type="GO" id="GO:0001510">
    <property type="term" value="P:RNA methylation"/>
    <property type="evidence" value="ECO:0007669"/>
    <property type="project" value="InterPro"/>
</dbReference>
<dbReference type="InterPro" id="IPR029063">
    <property type="entry name" value="SAM-dependent_MTases_sf"/>
</dbReference>
<feature type="binding site" evidence="5">
    <location>
        <position position="313"/>
    </location>
    <ligand>
        <name>S-adenosyl-L-methionine</name>
        <dbReference type="ChEBI" id="CHEBI:59789"/>
    </ligand>
</feature>
<keyword evidence="4 5" id="KW-0694">RNA-binding</keyword>
<keyword evidence="3 5" id="KW-0949">S-adenosyl-L-methionine</keyword>
<keyword evidence="1 5" id="KW-0489">Methyltransferase</keyword>
<dbReference type="PRINTS" id="PR02008">
    <property type="entry name" value="RCMTFAMILY"/>
</dbReference>
<comment type="similarity">
    <text evidence="5">Belongs to the class I-like SAM-binding methyltransferase superfamily. RsmB/NOP family.</text>
</comment>
<dbReference type="Proteomes" id="UP001241537">
    <property type="component" value="Unassembled WGS sequence"/>
</dbReference>
<dbReference type="InterPro" id="IPR049560">
    <property type="entry name" value="MeTrfase_RsmB-F_NOP2_cat"/>
</dbReference>
<dbReference type="EC" id="2.1.1.176" evidence="7"/>
<feature type="domain" description="SAM-dependent MTase RsmB/NOP-type" evidence="6">
    <location>
        <begin position="171"/>
        <end position="451"/>
    </location>
</feature>
<accession>A0AAE3VA48</accession>
<feature type="binding site" evidence="5">
    <location>
        <position position="285"/>
    </location>
    <ligand>
        <name>S-adenosyl-L-methionine</name>
        <dbReference type="ChEBI" id="CHEBI:59789"/>
    </ligand>
</feature>
<dbReference type="PANTHER" id="PTHR22807:SF53">
    <property type="entry name" value="RIBOSOMAL RNA SMALL SUBUNIT METHYLTRANSFERASE B-RELATED"/>
    <property type="match status" value="1"/>
</dbReference>
<dbReference type="GO" id="GO:0003723">
    <property type="term" value="F:RNA binding"/>
    <property type="evidence" value="ECO:0007669"/>
    <property type="project" value="UniProtKB-UniRule"/>
</dbReference>
<evidence type="ECO:0000259" key="6">
    <source>
        <dbReference type="PROSITE" id="PS51686"/>
    </source>
</evidence>
<evidence type="ECO:0000256" key="2">
    <source>
        <dbReference type="ARBA" id="ARBA00022679"/>
    </source>
</evidence>
<dbReference type="GO" id="GO:0006355">
    <property type="term" value="P:regulation of DNA-templated transcription"/>
    <property type="evidence" value="ECO:0007669"/>
    <property type="project" value="InterPro"/>
</dbReference>
<evidence type="ECO:0000313" key="7">
    <source>
        <dbReference type="EMBL" id="MDQ0152488.1"/>
    </source>
</evidence>
<dbReference type="EMBL" id="JAUSTO010000006">
    <property type="protein sequence ID" value="MDQ0152488.1"/>
    <property type="molecule type" value="Genomic_DNA"/>
</dbReference>
<dbReference type="Pfam" id="PF01189">
    <property type="entry name" value="Methyltr_RsmB-F"/>
    <property type="match status" value="1"/>
</dbReference>
<proteinExistence type="inferred from homology"/>
<dbReference type="AlphaFoldDB" id="A0AAE3VA48"/>
<feature type="active site" description="Nucleophile" evidence="5">
    <location>
        <position position="384"/>
    </location>
</feature>
<dbReference type="InterPro" id="IPR006027">
    <property type="entry name" value="NusB_RsmB_TIM44"/>
</dbReference>
<dbReference type="Gene3D" id="3.40.50.150">
    <property type="entry name" value="Vaccinia Virus protein VP39"/>
    <property type="match status" value="1"/>
</dbReference>
<evidence type="ECO:0000256" key="1">
    <source>
        <dbReference type="ARBA" id="ARBA00022603"/>
    </source>
</evidence>
<dbReference type="InterPro" id="IPR001678">
    <property type="entry name" value="MeTrfase_RsmB-F_NOP2_dom"/>
</dbReference>
<dbReference type="CDD" id="cd02440">
    <property type="entry name" value="AdoMet_MTases"/>
    <property type="match status" value="1"/>
</dbReference>
<feature type="binding site" evidence="5">
    <location>
        <position position="331"/>
    </location>
    <ligand>
        <name>S-adenosyl-L-methionine</name>
        <dbReference type="ChEBI" id="CHEBI:59789"/>
    </ligand>
</feature>
<sequence length="452" mass="49268">MTEVSARSVALDCLMAVTEEGQFSHTVLNSAREKYAWMAPEDRAFFGRLVHGSLERLIQLDWALDHCSSVKTKKMKPVIRNILRLSVYQLLFLDRVPAHAVTNEAVRLTEKRGLRGLKGFVNAVLRRIAQERESLLAALSGHAELGLRRACPAWIAARLEGQYGSALAEQILTAFLAPRGLSVHVNRTALEKDGVQFPEKGREKLWKRSACCPDIYSTEAAEGAAALSYIESGVVFVQDLSSALAVMAAAPAAGERVIDLCAAPGGKSLAAADLMRGAGEIRSFDISERKLALVRENAARCGFAGIIHPELWDAEALKPELVGEADLVIADLPCSGLGVLGGKPDIKLRLKEESIAELAALQRRFLKNAVAYVKPGGRLLFSTCTITEEENQENRRWLLAEYPELGPVDLRDRLAALKGIPGADTLAEGWMQLLPGALPCDGFFFSVFQKAR</sequence>
<feature type="binding site" evidence="5">
    <location>
        <begin position="261"/>
        <end position="267"/>
    </location>
    <ligand>
        <name>S-adenosyl-L-methionine</name>
        <dbReference type="ChEBI" id="CHEBI:59789"/>
    </ligand>
</feature>
<protein>
    <submittedName>
        <fullName evidence="7">16S rRNA (Cytosine967-C5)-methyltransferase</fullName>
        <ecNumber evidence="7">2.1.1.176</ecNumber>
    </submittedName>
</protein>
<dbReference type="GO" id="GO:0008173">
    <property type="term" value="F:RNA methyltransferase activity"/>
    <property type="evidence" value="ECO:0007669"/>
    <property type="project" value="InterPro"/>
</dbReference>
<dbReference type="SUPFAM" id="SSF53335">
    <property type="entry name" value="S-adenosyl-L-methionine-dependent methyltransferases"/>
    <property type="match status" value="1"/>
</dbReference>
<dbReference type="Pfam" id="PF01029">
    <property type="entry name" value="NusB"/>
    <property type="match status" value="1"/>
</dbReference>
<evidence type="ECO:0000313" key="8">
    <source>
        <dbReference type="Proteomes" id="UP001241537"/>
    </source>
</evidence>
<dbReference type="InterPro" id="IPR023267">
    <property type="entry name" value="RCMT"/>
</dbReference>
<name>A0AAE3VA48_9FIRM</name>
<keyword evidence="2 5" id="KW-0808">Transferase</keyword>
<dbReference type="RefSeq" id="WP_307254174.1">
    <property type="nucleotide sequence ID" value="NZ_JAUSTO010000006.1"/>
</dbReference>
<dbReference type="Gene3D" id="1.10.940.10">
    <property type="entry name" value="NusB-like"/>
    <property type="match status" value="1"/>
</dbReference>
<dbReference type="InterPro" id="IPR035926">
    <property type="entry name" value="NusB-like_sf"/>
</dbReference>
<dbReference type="PROSITE" id="PS51686">
    <property type="entry name" value="SAM_MT_RSMB_NOP"/>
    <property type="match status" value="1"/>
</dbReference>
<dbReference type="NCBIfam" id="NF011494">
    <property type="entry name" value="PRK14902.1"/>
    <property type="match status" value="1"/>
</dbReference>
<evidence type="ECO:0000256" key="3">
    <source>
        <dbReference type="ARBA" id="ARBA00022691"/>
    </source>
</evidence>
<keyword evidence="8" id="KW-1185">Reference proteome</keyword>
<reference evidence="7" key="1">
    <citation type="submission" date="2023-07" db="EMBL/GenBank/DDBJ databases">
        <title>Genomic Encyclopedia of Type Strains, Phase IV (KMG-IV): sequencing the most valuable type-strain genomes for metagenomic binning, comparative biology and taxonomic classification.</title>
        <authorList>
            <person name="Goeker M."/>
        </authorList>
    </citation>
    <scope>NUCLEOTIDE SEQUENCE</scope>
    <source>
        <strain evidence="7">DSM 19659</strain>
    </source>
</reference>
<dbReference type="PANTHER" id="PTHR22807">
    <property type="entry name" value="NOP2 YEAST -RELATED NOL1/NOP2/FMU SUN DOMAIN-CONTAINING"/>
    <property type="match status" value="1"/>
</dbReference>
<comment type="caution">
    <text evidence="7">The sequence shown here is derived from an EMBL/GenBank/DDBJ whole genome shotgun (WGS) entry which is preliminary data.</text>
</comment>
<evidence type="ECO:0000256" key="4">
    <source>
        <dbReference type="ARBA" id="ARBA00022884"/>
    </source>
</evidence>
<gene>
    <name evidence="7" type="ORF">J2S20_001180</name>
</gene>
<evidence type="ECO:0000256" key="5">
    <source>
        <dbReference type="PROSITE-ProRule" id="PRU01023"/>
    </source>
</evidence>